<organism evidence="1 2">
    <name type="scientific">Hibiscus syriacus</name>
    <name type="common">Rose of Sharon</name>
    <dbReference type="NCBI Taxonomy" id="106335"/>
    <lineage>
        <taxon>Eukaryota</taxon>
        <taxon>Viridiplantae</taxon>
        <taxon>Streptophyta</taxon>
        <taxon>Embryophyta</taxon>
        <taxon>Tracheophyta</taxon>
        <taxon>Spermatophyta</taxon>
        <taxon>Magnoliopsida</taxon>
        <taxon>eudicotyledons</taxon>
        <taxon>Gunneridae</taxon>
        <taxon>Pentapetalae</taxon>
        <taxon>rosids</taxon>
        <taxon>malvids</taxon>
        <taxon>Malvales</taxon>
        <taxon>Malvaceae</taxon>
        <taxon>Malvoideae</taxon>
        <taxon>Hibiscus</taxon>
    </lineage>
</organism>
<name>A0A6A3ARL2_HIBSY</name>
<accession>A0A6A3ARL2</accession>
<reference evidence="1" key="1">
    <citation type="submission" date="2019-09" db="EMBL/GenBank/DDBJ databases">
        <title>Draft genome information of white flower Hibiscus syriacus.</title>
        <authorList>
            <person name="Kim Y.-M."/>
        </authorList>
    </citation>
    <scope>NUCLEOTIDE SEQUENCE [LARGE SCALE GENOMIC DNA]</scope>
    <source>
        <strain evidence="1">YM2019G1</strain>
    </source>
</reference>
<dbReference type="PANTHER" id="PTHR47723">
    <property type="entry name" value="OS05G0353850 PROTEIN"/>
    <property type="match status" value="1"/>
</dbReference>
<proteinExistence type="predicted"/>
<dbReference type="CDD" id="cd06222">
    <property type="entry name" value="RNase_H_like"/>
    <property type="match status" value="1"/>
</dbReference>
<gene>
    <name evidence="1" type="ORF">F3Y22_tig00110410pilonHSYRG00086</name>
</gene>
<dbReference type="EMBL" id="VEPZ02000975">
    <property type="protein sequence ID" value="KAE8706017.1"/>
    <property type="molecule type" value="Genomic_DNA"/>
</dbReference>
<comment type="caution">
    <text evidence="1">The sequence shown here is derived from an EMBL/GenBank/DDBJ whole genome shotgun (WGS) entry which is preliminary data.</text>
</comment>
<dbReference type="Proteomes" id="UP000436088">
    <property type="component" value="Unassembled WGS sequence"/>
</dbReference>
<dbReference type="InterPro" id="IPR053151">
    <property type="entry name" value="RNase_H-like"/>
</dbReference>
<dbReference type="PANTHER" id="PTHR47723:SF19">
    <property type="entry name" value="POLYNUCLEOTIDYL TRANSFERASE, RIBONUCLEASE H-LIKE SUPERFAMILY PROTEIN"/>
    <property type="match status" value="1"/>
</dbReference>
<sequence length="245" mass="27708">MVGWRWVKRSLLARHLDPKARFFTVLEKRGAPLDESLLVSGLVLPSGSWNWNLLRELLQPTALPHFMNVLTPNSSSGTDRCIWPQGKHNAFSIKSSYNLLVKDLWMRRTQFGQNSGVYQFKSELNTFFGLLTKIGWSHMLADITWQVWKRRNALLFAGSDLSNDWSLHFITNFQPPENIDDNPRLTTVQWTAAPAADWCKLNSDGAVHIPSSHGSIGGLIRNSNGDWIVGYYKSVGISTPLEAEL</sequence>
<evidence type="ECO:0008006" key="3">
    <source>
        <dbReference type="Google" id="ProtNLM"/>
    </source>
</evidence>
<protein>
    <recommendedName>
        <fullName evidence="3">RNase H type-1 domain-containing protein</fullName>
    </recommendedName>
</protein>
<dbReference type="AlphaFoldDB" id="A0A6A3ARL2"/>
<evidence type="ECO:0000313" key="2">
    <source>
        <dbReference type="Proteomes" id="UP000436088"/>
    </source>
</evidence>
<evidence type="ECO:0000313" key="1">
    <source>
        <dbReference type="EMBL" id="KAE8706017.1"/>
    </source>
</evidence>
<dbReference type="InterPro" id="IPR044730">
    <property type="entry name" value="RNase_H-like_dom_plant"/>
</dbReference>
<keyword evidence="2" id="KW-1185">Reference proteome</keyword>